<dbReference type="InParanoid" id="A0A078AAT8"/>
<feature type="coiled-coil region" evidence="1">
    <location>
        <begin position="104"/>
        <end position="131"/>
    </location>
</feature>
<evidence type="ECO:0000256" key="2">
    <source>
        <dbReference type="SAM" id="MobiDB-lite"/>
    </source>
</evidence>
<reference evidence="3 4" key="1">
    <citation type="submission" date="2014-06" db="EMBL/GenBank/DDBJ databases">
        <authorList>
            <person name="Swart Estienne"/>
        </authorList>
    </citation>
    <scope>NUCLEOTIDE SEQUENCE [LARGE SCALE GENOMIC DNA]</scope>
    <source>
        <strain evidence="3 4">130c</strain>
    </source>
</reference>
<evidence type="ECO:0000313" key="4">
    <source>
        <dbReference type="Proteomes" id="UP000039865"/>
    </source>
</evidence>
<dbReference type="OrthoDB" id="120976at2759"/>
<accession>A0A078AAT8</accession>
<proteinExistence type="predicted"/>
<dbReference type="EMBL" id="CCKQ01007571">
    <property type="protein sequence ID" value="CDW78961.1"/>
    <property type="molecule type" value="Genomic_DNA"/>
</dbReference>
<dbReference type="SUPFAM" id="SSF52047">
    <property type="entry name" value="RNI-like"/>
    <property type="match status" value="2"/>
</dbReference>
<dbReference type="AlphaFoldDB" id="A0A078AAT8"/>
<organism evidence="3 4">
    <name type="scientific">Stylonychia lemnae</name>
    <name type="common">Ciliate</name>
    <dbReference type="NCBI Taxonomy" id="5949"/>
    <lineage>
        <taxon>Eukaryota</taxon>
        <taxon>Sar</taxon>
        <taxon>Alveolata</taxon>
        <taxon>Ciliophora</taxon>
        <taxon>Intramacronucleata</taxon>
        <taxon>Spirotrichea</taxon>
        <taxon>Stichotrichia</taxon>
        <taxon>Sporadotrichida</taxon>
        <taxon>Oxytrichidae</taxon>
        <taxon>Stylonychinae</taxon>
        <taxon>Stylonychia</taxon>
    </lineage>
</organism>
<feature type="compositionally biased region" description="Basic and acidic residues" evidence="2">
    <location>
        <begin position="74"/>
        <end position="97"/>
    </location>
</feature>
<sequence>MNLNLSGIVGKPQDESQIEKLKKSQFDTKYESYLSELKKFQDYLEPQLSDSDQLENPNNIILGSESSVQYQNHELSEEDQKSPRDQRDQEEQKHHDAEMIRIKLMKLGNTLAKQKSLLKQANQNIQILNLSQNSIDAKFLQMNMKLLQELFSQNKIIELNLSYNMIGDDGIKELINVFQNQNGSFKILNLRSNCITHQSSQVISQIMIRNENLELDISQNSLKDQFFQQIVLERSGNGYNVIHLILEICDLSDRTIIILTENLKLFPFLTKINLDYNNFKNQQLIEDLQVKILLRQKSKKWDQDLPLPIQSEQSSDITDLYFTDLNDLLTLKYIFEKTQLIISDRILTLNQQKIEHIFQIQNKIIQKFLNLYHRSITQVSSNSEFSSPMKGGDQNKNINLAPMPLKQEIISSSIDLVQSFRSIALQSNITVLDISNNNLADANLTRGINMLKICSHKLSVLILDGNNMSFHSLKSLKSIIEKLGITHINMLSLRNCGIKCNCQQSDYNPNDFSSFRSKAQINKCQVEMLICILEIISEDITYLDLSDNKEIGICFMLHINMVKMIKIRTLKLCSITQDQNMIKKFKTYLRQNSQILDFQLISPDMAFNPTILSYYKQKIQPIIQENQEKFKKENKIQDIQKLFLNMRLSIINDNMYINTDHIYFFSDSFNKQIKFYQAFDFKTNKKYILIPDDQALMIQKEDQGIWLNNLGFSYYHFKDGIKRCYIYENFDYVLLDLIKQSNQSEINGKIGGSDLDKLQISKLVLDFYEKFARIKQAFFFHSSQLVIIRLQTDFVLKLLPYKPFFDYTVMLQDVKQQEDLDISTFRSTLNSFINEQILPNKIKIHALKKYWKYVFSINSNSSTDEEYLQKQTMKVQRLIKNIKDQKALYDKNTLQMLNVALLILNDIYGMKLNFKKHKDAAIQMDKLLLKFFLKCNEEDQENQDFNAIGGIDVEIKSASSSNYNDEEKIDTFLADNVYLRLSQLLNQ</sequence>
<feature type="region of interest" description="Disordered" evidence="2">
    <location>
        <begin position="1"/>
        <end position="22"/>
    </location>
</feature>
<protein>
    <recommendedName>
        <fullName evidence="5">Leucine rich repeat family protein</fullName>
    </recommendedName>
</protein>
<gene>
    <name evidence="3" type="primary">Contig16756.g17851</name>
    <name evidence="3" type="ORF">STYLEM_7946</name>
</gene>
<feature type="region of interest" description="Disordered" evidence="2">
    <location>
        <begin position="71"/>
        <end position="97"/>
    </location>
</feature>
<evidence type="ECO:0000313" key="3">
    <source>
        <dbReference type="EMBL" id="CDW78961.1"/>
    </source>
</evidence>
<evidence type="ECO:0008006" key="5">
    <source>
        <dbReference type="Google" id="ProtNLM"/>
    </source>
</evidence>
<dbReference type="Proteomes" id="UP000039865">
    <property type="component" value="Unassembled WGS sequence"/>
</dbReference>
<keyword evidence="4" id="KW-1185">Reference proteome</keyword>
<keyword evidence="1" id="KW-0175">Coiled coil</keyword>
<dbReference type="InterPro" id="IPR032675">
    <property type="entry name" value="LRR_dom_sf"/>
</dbReference>
<dbReference type="Gene3D" id="3.80.10.10">
    <property type="entry name" value="Ribonuclease Inhibitor"/>
    <property type="match status" value="2"/>
</dbReference>
<feature type="compositionally biased region" description="Basic and acidic residues" evidence="2">
    <location>
        <begin position="12"/>
        <end position="22"/>
    </location>
</feature>
<name>A0A078AAT8_STYLE</name>
<evidence type="ECO:0000256" key="1">
    <source>
        <dbReference type="SAM" id="Coils"/>
    </source>
</evidence>